<dbReference type="PROSITE" id="PS51352">
    <property type="entry name" value="THIOREDOXIN_2"/>
    <property type="match status" value="1"/>
</dbReference>
<name>A0ABM9NJ56_9GAMM</name>
<protein>
    <submittedName>
        <fullName evidence="3">Thiol-disulfide isomerase or thioredoxin</fullName>
    </submittedName>
</protein>
<dbReference type="Proteomes" id="UP001497493">
    <property type="component" value="Chromosome"/>
</dbReference>
<dbReference type="InterPro" id="IPR036249">
    <property type="entry name" value="Thioredoxin-like_sf"/>
</dbReference>
<feature type="signal peptide" evidence="1">
    <location>
        <begin position="1"/>
        <end position="21"/>
    </location>
</feature>
<dbReference type="GO" id="GO:0016853">
    <property type="term" value="F:isomerase activity"/>
    <property type="evidence" value="ECO:0007669"/>
    <property type="project" value="UniProtKB-KW"/>
</dbReference>
<dbReference type="SUPFAM" id="SSF52833">
    <property type="entry name" value="Thioredoxin-like"/>
    <property type="match status" value="1"/>
</dbReference>
<gene>
    <name evidence="3" type="ORF">MECH1_V1_1886</name>
</gene>
<keyword evidence="3" id="KW-0413">Isomerase</keyword>
<sequence>MITPFRVLTLIACLAGGAALAATGGPAPSCPVHTLDRTRTLDPGNTQGRVTYVDFWASWCGPCAQSFPFMNELYGELHPKGVEIIAVNLDEEPDAAAEFLRRHPARFTVAADPKGQCPALYGVKAMPTSFLIDRHGTIRHMHLGFRNSDREQIRSELRALLEDR</sequence>
<organism evidence="3 4">
    <name type="scientific">Candidatus Methylocalor cossyra</name>
    <dbReference type="NCBI Taxonomy" id="3108543"/>
    <lineage>
        <taxon>Bacteria</taxon>
        <taxon>Pseudomonadati</taxon>
        <taxon>Pseudomonadota</taxon>
        <taxon>Gammaproteobacteria</taxon>
        <taxon>Methylococcales</taxon>
        <taxon>Methylococcaceae</taxon>
        <taxon>Candidatus Methylocalor</taxon>
    </lineage>
</organism>
<dbReference type="RefSeq" id="WP_348757245.1">
    <property type="nucleotide sequence ID" value="NZ_OZ026884.1"/>
</dbReference>
<dbReference type="EMBL" id="OZ026884">
    <property type="protein sequence ID" value="CAL1240662.1"/>
    <property type="molecule type" value="Genomic_DNA"/>
</dbReference>
<feature type="domain" description="Thioredoxin" evidence="2">
    <location>
        <begin position="21"/>
        <end position="162"/>
    </location>
</feature>
<feature type="chain" id="PRO_5045310657" evidence="1">
    <location>
        <begin position="22"/>
        <end position="164"/>
    </location>
</feature>
<dbReference type="CDD" id="cd02966">
    <property type="entry name" value="TlpA_like_family"/>
    <property type="match status" value="1"/>
</dbReference>
<dbReference type="PANTHER" id="PTHR42852">
    <property type="entry name" value="THIOL:DISULFIDE INTERCHANGE PROTEIN DSBE"/>
    <property type="match status" value="1"/>
</dbReference>
<dbReference type="Gene3D" id="3.40.30.10">
    <property type="entry name" value="Glutaredoxin"/>
    <property type="match status" value="1"/>
</dbReference>
<keyword evidence="4" id="KW-1185">Reference proteome</keyword>
<evidence type="ECO:0000313" key="4">
    <source>
        <dbReference type="Proteomes" id="UP001497493"/>
    </source>
</evidence>
<proteinExistence type="predicted"/>
<reference evidence="3 4" key="1">
    <citation type="submission" date="2024-04" db="EMBL/GenBank/DDBJ databases">
        <authorList>
            <person name="Cremers G."/>
        </authorList>
    </citation>
    <scope>NUCLEOTIDE SEQUENCE [LARGE SCALE GENOMIC DNA]</scope>
    <source>
        <strain evidence="3">MeCH1-AG</strain>
    </source>
</reference>
<evidence type="ECO:0000313" key="3">
    <source>
        <dbReference type="EMBL" id="CAL1240662.1"/>
    </source>
</evidence>
<accession>A0ABM9NJ56</accession>
<dbReference type="InterPro" id="IPR050553">
    <property type="entry name" value="Thioredoxin_ResA/DsbE_sf"/>
</dbReference>
<dbReference type="InterPro" id="IPR013766">
    <property type="entry name" value="Thioredoxin_domain"/>
</dbReference>
<dbReference type="Pfam" id="PF08534">
    <property type="entry name" value="Redoxin"/>
    <property type="match status" value="1"/>
</dbReference>
<dbReference type="InterPro" id="IPR013740">
    <property type="entry name" value="Redoxin"/>
</dbReference>
<evidence type="ECO:0000256" key="1">
    <source>
        <dbReference type="SAM" id="SignalP"/>
    </source>
</evidence>
<evidence type="ECO:0000259" key="2">
    <source>
        <dbReference type="PROSITE" id="PS51352"/>
    </source>
</evidence>
<keyword evidence="1" id="KW-0732">Signal</keyword>
<dbReference type="PANTHER" id="PTHR42852:SF18">
    <property type="entry name" value="CHROMOSOME UNDETERMINED SCAFFOLD_47, WHOLE GENOME SHOTGUN SEQUENCE"/>
    <property type="match status" value="1"/>
</dbReference>